<reference evidence="1 2" key="1">
    <citation type="journal article" date="2006" name="Proc. Natl. Acad. Sci. U.S.A.">
        <title>Genomic analysis of the uncultivated marine crenarchaeote Cenarchaeum symbiosum.</title>
        <authorList>
            <person name="Hallam S.J."/>
            <person name="Konstantinidis K.T."/>
            <person name="Putnam N."/>
            <person name="Schleper C."/>
            <person name="Watanabe Y."/>
            <person name="Sugahara J."/>
            <person name="Preston C."/>
            <person name="de la Torre J."/>
            <person name="Richardson P.M."/>
            <person name="DeLong E.F."/>
        </authorList>
    </citation>
    <scope>NUCLEOTIDE SEQUENCE [LARGE SCALE GENOMIC DNA]</scope>
    <source>
        <strain evidence="2">A</strain>
    </source>
</reference>
<dbReference type="Proteomes" id="UP000000758">
    <property type="component" value="Chromosome"/>
</dbReference>
<gene>
    <name evidence="1" type="ordered locus">CENSYa_0400</name>
</gene>
<organism evidence="1 2">
    <name type="scientific">Cenarchaeum symbiosum (strain A)</name>
    <dbReference type="NCBI Taxonomy" id="414004"/>
    <lineage>
        <taxon>Archaea</taxon>
        <taxon>Nitrososphaerota</taxon>
        <taxon>Candidatus Cenarchaeales</taxon>
        <taxon>Candidatus Cenarchaeaceae</taxon>
        <taxon>Candidatus Cenarchaeum</taxon>
    </lineage>
</organism>
<keyword evidence="2" id="KW-1185">Reference proteome</keyword>
<protein>
    <submittedName>
        <fullName evidence="1">Uncharacterized protein</fullName>
    </submittedName>
</protein>
<dbReference type="AlphaFoldDB" id="A0RUL9"/>
<dbReference type="EMBL" id="DP000238">
    <property type="protein sequence ID" value="ABK77036.1"/>
    <property type="molecule type" value="Genomic_DNA"/>
</dbReference>
<dbReference type="STRING" id="414004.CENSYa_0400"/>
<evidence type="ECO:0000313" key="1">
    <source>
        <dbReference type="EMBL" id="ABK77036.1"/>
    </source>
</evidence>
<accession>A0RUL9</accession>
<dbReference type="HOGENOM" id="CLU_1901834_0_0_2"/>
<sequence length="133" mass="14371">MPPGMSGAPRVHQLQVVCPCTAPGARRPGSTCAAPGCLHMRRSRLSAHAPLQVVCTCAAPGCLHMRRSRGPYTRQHVQPPYLYRTDCMCMLRREFGEAPQGRAVDVTGLYFSTAAAVCTAGPASRGIRRVLHE</sequence>
<dbReference type="KEGG" id="csy:CENSYa_0400"/>
<dbReference type="EnsemblBacteria" id="ABK77036">
    <property type="protein sequence ID" value="ABK77036"/>
    <property type="gene ID" value="CENSYa_0400"/>
</dbReference>
<evidence type="ECO:0000313" key="2">
    <source>
        <dbReference type="Proteomes" id="UP000000758"/>
    </source>
</evidence>
<proteinExistence type="predicted"/>
<name>A0RUL9_CENSY</name>